<sequence>MKFDIIFFNFLNKIGPDYIFAFVADFSDWIFIGILAVFLFLNFRERLKIVSEALIAGVVARFLLKELIIFFYSRTRPFEILENVRQLIYHAPGESFPSGHAIFFFALAVIIFIYNKRWGIIFLAMAFLMSFSRVVAGIHWPSDIIGGALLGIVTALLIHLLKRRFIKGTQ</sequence>
<evidence type="ECO:0000256" key="1">
    <source>
        <dbReference type="ARBA" id="ARBA00004651"/>
    </source>
</evidence>
<evidence type="ECO:0000256" key="7">
    <source>
        <dbReference type="SAM" id="Phobius"/>
    </source>
</evidence>
<accession>A0A0G0LAL4</accession>
<keyword evidence="3 7" id="KW-0812">Transmembrane</keyword>
<keyword evidence="4" id="KW-0378">Hydrolase</keyword>
<dbReference type="EMBL" id="LBVP01000028">
    <property type="protein sequence ID" value="KKQ88052.1"/>
    <property type="molecule type" value="Genomic_DNA"/>
</dbReference>
<reference evidence="9 10" key="1">
    <citation type="journal article" date="2015" name="Nature">
        <title>rRNA introns, odd ribosomes, and small enigmatic genomes across a large radiation of phyla.</title>
        <authorList>
            <person name="Brown C.T."/>
            <person name="Hug L.A."/>
            <person name="Thomas B.C."/>
            <person name="Sharon I."/>
            <person name="Castelle C.J."/>
            <person name="Singh A."/>
            <person name="Wilkins M.J."/>
            <person name="Williams K.H."/>
            <person name="Banfield J.F."/>
        </authorList>
    </citation>
    <scope>NUCLEOTIDE SEQUENCE [LARGE SCALE GENOMIC DNA]</scope>
</reference>
<evidence type="ECO:0000313" key="9">
    <source>
        <dbReference type="EMBL" id="KKQ88052.1"/>
    </source>
</evidence>
<dbReference type="Proteomes" id="UP000034893">
    <property type="component" value="Unassembled WGS sequence"/>
</dbReference>
<dbReference type="PANTHER" id="PTHR14969">
    <property type="entry name" value="SPHINGOSINE-1-PHOSPHATE PHOSPHOHYDROLASE"/>
    <property type="match status" value="1"/>
</dbReference>
<feature type="transmembrane region" description="Helical" evidence="7">
    <location>
        <begin position="120"/>
        <end position="138"/>
    </location>
</feature>
<feature type="transmembrane region" description="Helical" evidence="7">
    <location>
        <begin position="18"/>
        <end position="41"/>
    </location>
</feature>
<comment type="subcellular location">
    <subcellularLocation>
        <location evidence="1">Cell membrane</location>
        <topology evidence="1">Multi-pass membrane protein</topology>
    </subcellularLocation>
</comment>
<evidence type="ECO:0000256" key="2">
    <source>
        <dbReference type="ARBA" id="ARBA00022475"/>
    </source>
</evidence>
<dbReference type="GO" id="GO:0016787">
    <property type="term" value="F:hydrolase activity"/>
    <property type="evidence" value="ECO:0007669"/>
    <property type="project" value="UniProtKB-KW"/>
</dbReference>
<name>A0A0G0LAL4_9BACT</name>
<proteinExistence type="predicted"/>
<feature type="transmembrane region" description="Helical" evidence="7">
    <location>
        <begin position="144"/>
        <end position="161"/>
    </location>
</feature>
<keyword evidence="5 7" id="KW-1133">Transmembrane helix</keyword>
<organism evidence="9 10">
    <name type="scientific">Candidatus Curtissbacteria bacterium GW2011_GWC2_38_9</name>
    <dbReference type="NCBI Taxonomy" id="1618414"/>
    <lineage>
        <taxon>Bacteria</taxon>
        <taxon>Candidatus Curtissiibacteriota</taxon>
    </lineage>
</organism>
<dbReference type="AlphaFoldDB" id="A0A0G0LAL4"/>
<feature type="transmembrane region" description="Helical" evidence="7">
    <location>
        <begin position="53"/>
        <end position="75"/>
    </location>
</feature>
<keyword evidence="2" id="KW-1003">Cell membrane</keyword>
<evidence type="ECO:0000256" key="4">
    <source>
        <dbReference type="ARBA" id="ARBA00022801"/>
    </source>
</evidence>
<dbReference type="InterPro" id="IPR036938">
    <property type="entry name" value="PAP2/HPO_sf"/>
</dbReference>
<dbReference type="PANTHER" id="PTHR14969:SF62">
    <property type="entry name" value="DECAPRENYLPHOSPHORYL-5-PHOSPHORIBOSE PHOSPHATASE RV3807C-RELATED"/>
    <property type="match status" value="1"/>
</dbReference>
<evidence type="ECO:0000259" key="8">
    <source>
        <dbReference type="SMART" id="SM00014"/>
    </source>
</evidence>
<dbReference type="SUPFAM" id="SSF48317">
    <property type="entry name" value="Acid phosphatase/Vanadium-dependent haloperoxidase"/>
    <property type="match status" value="1"/>
</dbReference>
<gene>
    <name evidence="9" type="ORF">UT12_C0028G0003</name>
</gene>
<dbReference type="Pfam" id="PF01569">
    <property type="entry name" value="PAP2"/>
    <property type="match status" value="1"/>
</dbReference>
<evidence type="ECO:0000256" key="6">
    <source>
        <dbReference type="ARBA" id="ARBA00023136"/>
    </source>
</evidence>
<evidence type="ECO:0000313" key="10">
    <source>
        <dbReference type="Proteomes" id="UP000034893"/>
    </source>
</evidence>
<dbReference type="SMART" id="SM00014">
    <property type="entry name" value="acidPPc"/>
    <property type="match status" value="1"/>
</dbReference>
<dbReference type="GO" id="GO:0005886">
    <property type="term" value="C:plasma membrane"/>
    <property type="evidence" value="ECO:0007669"/>
    <property type="project" value="UniProtKB-SubCell"/>
</dbReference>
<evidence type="ECO:0000256" key="3">
    <source>
        <dbReference type="ARBA" id="ARBA00022692"/>
    </source>
</evidence>
<protein>
    <recommendedName>
        <fullName evidence="8">Phosphatidic acid phosphatase type 2/haloperoxidase domain-containing protein</fullName>
    </recommendedName>
</protein>
<feature type="transmembrane region" description="Helical" evidence="7">
    <location>
        <begin position="95"/>
        <end position="113"/>
    </location>
</feature>
<dbReference type="Gene3D" id="1.20.144.10">
    <property type="entry name" value="Phosphatidic acid phosphatase type 2/haloperoxidase"/>
    <property type="match status" value="1"/>
</dbReference>
<keyword evidence="6 7" id="KW-0472">Membrane</keyword>
<dbReference type="InterPro" id="IPR000326">
    <property type="entry name" value="PAP2/HPO"/>
</dbReference>
<evidence type="ECO:0000256" key="5">
    <source>
        <dbReference type="ARBA" id="ARBA00022989"/>
    </source>
</evidence>
<feature type="domain" description="Phosphatidic acid phosphatase type 2/haloperoxidase" evidence="8">
    <location>
        <begin position="49"/>
        <end position="159"/>
    </location>
</feature>
<comment type="caution">
    <text evidence="9">The sequence shown here is derived from an EMBL/GenBank/DDBJ whole genome shotgun (WGS) entry which is preliminary data.</text>
</comment>